<organism evidence="2">
    <name type="scientific">Octopus bimaculoides</name>
    <name type="common">California two-spotted octopus</name>
    <dbReference type="NCBI Taxonomy" id="37653"/>
    <lineage>
        <taxon>Eukaryota</taxon>
        <taxon>Metazoa</taxon>
        <taxon>Spiralia</taxon>
        <taxon>Lophotrochozoa</taxon>
        <taxon>Mollusca</taxon>
        <taxon>Cephalopoda</taxon>
        <taxon>Coleoidea</taxon>
        <taxon>Octopodiformes</taxon>
        <taxon>Octopoda</taxon>
        <taxon>Incirrata</taxon>
        <taxon>Octopodidae</taxon>
        <taxon>Octopus</taxon>
    </lineage>
</organism>
<protein>
    <recommendedName>
        <fullName evidence="1">C2 NT-type domain-containing protein</fullName>
    </recommendedName>
</protein>
<evidence type="ECO:0000313" key="2">
    <source>
        <dbReference type="EMBL" id="KOF79537.1"/>
    </source>
</evidence>
<dbReference type="AlphaFoldDB" id="A0A0L8GRL6"/>
<name>A0A0L8GRL6_OCTBM</name>
<proteinExistence type="predicted"/>
<dbReference type="STRING" id="37653.A0A0L8GRL6"/>
<gene>
    <name evidence="2" type="ORF">OCBIM_22029308mg</name>
</gene>
<dbReference type="EMBL" id="KQ420704">
    <property type="protein sequence ID" value="KOF79537.1"/>
    <property type="molecule type" value="Genomic_DNA"/>
</dbReference>
<reference evidence="2" key="1">
    <citation type="submission" date="2015-07" db="EMBL/GenBank/DDBJ databases">
        <title>MeaNS - Measles Nucleotide Surveillance Program.</title>
        <authorList>
            <person name="Tran T."/>
            <person name="Druce J."/>
        </authorList>
    </citation>
    <scope>NUCLEOTIDE SEQUENCE</scope>
    <source>
        <strain evidence="2">UCB-OBI-ISO-001</strain>
        <tissue evidence="2">Gonad</tissue>
    </source>
</reference>
<evidence type="ECO:0000259" key="1">
    <source>
        <dbReference type="PROSITE" id="PS51840"/>
    </source>
</evidence>
<dbReference type="PROSITE" id="PS51840">
    <property type="entry name" value="C2_NT"/>
    <property type="match status" value="1"/>
</dbReference>
<feature type="non-terminal residue" evidence="2">
    <location>
        <position position="1"/>
    </location>
</feature>
<dbReference type="InterPro" id="IPR019448">
    <property type="entry name" value="NT-C2"/>
</dbReference>
<sequence>SQPMSWIPTIQNPYRGVIEWNVPDNVEITVTCFRNSRQEQYEDKEWIFMIESTSTFTTTTATAAAAAVSPSHSL</sequence>
<accession>A0A0L8GRL6</accession>
<feature type="domain" description="C2 NT-type" evidence="1">
    <location>
        <begin position="1"/>
        <end position="74"/>
    </location>
</feature>